<proteinExistence type="predicted"/>
<reference evidence="1 2" key="1">
    <citation type="submission" date="2016-05" db="EMBL/GenBank/DDBJ databases">
        <title>A degradative enzymes factory behind the ericoid mycorrhizal symbiosis.</title>
        <authorList>
            <consortium name="DOE Joint Genome Institute"/>
            <person name="Martino E."/>
            <person name="Morin E."/>
            <person name="Grelet G."/>
            <person name="Kuo A."/>
            <person name="Kohler A."/>
            <person name="Daghino S."/>
            <person name="Barry K."/>
            <person name="Choi C."/>
            <person name="Cichocki N."/>
            <person name="Clum A."/>
            <person name="Copeland A."/>
            <person name="Hainaut M."/>
            <person name="Haridas S."/>
            <person name="Labutti K."/>
            <person name="Lindquist E."/>
            <person name="Lipzen A."/>
            <person name="Khouja H.-R."/>
            <person name="Murat C."/>
            <person name="Ohm R."/>
            <person name="Olson A."/>
            <person name="Spatafora J."/>
            <person name="Veneault-Fourrey C."/>
            <person name="Henrissat B."/>
            <person name="Grigoriev I."/>
            <person name="Martin F."/>
            <person name="Perotto S."/>
        </authorList>
    </citation>
    <scope>NUCLEOTIDE SEQUENCE [LARGE SCALE GENOMIC DNA]</scope>
    <source>
        <strain evidence="1 2">UAMH 7357</strain>
    </source>
</reference>
<evidence type="ECO:0000313" key="2">
    <source>
        <dbReference type="Proteomes" id="UP000235672"/>
    </source>
</evidence>
<keyword evidence="2" id="KW-1185">Reference proteome</keyword>
<evidence type="ECO:0000313" key="1">
    <source>
        <dbReference type="EMBL" id="PMD17301.1"/>
    </source>
</evidence>
<sequence length="283" mass="30248">MATFKANHAKAEKVPDSAKGKAFTQIENHLSISLPSAKSAPPQALHLRERTLLAEIKSNPSVSTLTGTAESISSALSLKGIPCCMNIEQRPGIITVARSYQTTNPDGSITTTFDSHTASHTASWGDDENEANIGLRYCMLAMDDLLAVRGDEGDQGYTTILSVLSINPNPTLQLITRDVPDGTLVTGSDTGAHRRITNGSVAEWYVTDLGGWIGRYNNADFWDFLRGSPIFVTEESGPIDGPWTTKAWLVGLVADEVVASSPCTVNAGLFVDDGAVTRLLNAL</sequence>
<dbReference type="EMBL" id="KZ613500">
    <property type="protein sequence ID" value="PMD17301.1"/>
    <property type="molecule type" value="Genomic_DNA"/>
</dbReference>
<dbReference type="AlphaFoldDB" id="A0A2J6PTG3"/>
<protein>
    <submittedName>
        <fullName evidence="1">Uncharacterized protein</fullName>
    </submittedName>
</protein>
<organism evidence="1 2">
    <name type="scientific">Hyaloscypha hepaticicola</name>
    <dbReference type="NCBI Taxonomy" id="2082293"/>
    <lineage>
        <taxon>Eukaryota</taxon>
        <taxon>Fungi</taxon>
        <taxon>Dikarya</taxon>
        <taxon>Ascomycota</taxon>
        <taxon>Pezizomycotina</taxon>
        <taxon>Leotiomycetes</taxon>
        <taxon>Helotiales</taxon>
        <taxon>Hyaloscyphaceae</taxon>
        <taxon>Hyaloscypha</taxon>
    </lineage>
</organism>
<dbReference type="Proteomes" id="UP000235672">
    <property type="component" value="Unassembled WGS sequence"/>
</dbReference>
<accession>A0A2J6PTG3</accession>
<gene>
    <name evidence="1" type="ORF">NA56DRAFT_707820</name>
</gene>
<name>A0A2J6PTG3_9HELO</name>